<proteinExistence type="predicted"/>
<evidence type="ECO:0000313" key="3">
    <source>
        <dbReference type="Proteomes" id="UP000238348"/>
    </source>
</evidence>
<dbReference type="EMBL" id="CP012673">
    <property type="protein sequence ID" value="AUX40740.1"/>
    <property type="molecule type" value="Genomic_DNA"/>
</dbReference>
<gene>
    <name evidence="2" type="ORF">SOCE26_021410</name>
</gene>
<reference evidence="2 3" key="1">
    <citation type="submission" date="2015-09" db="EMBL/GenBank/DDBJ databases">
        <title>Sorangium comparison.</title>
        <authorList>
            <person name="Zaburannyi N."/>
            <person name="Bunk B."/>
            <person name="Overmann J."/>
            <person name="Mueller R."/>
        </authorList>
    </citation>
    <scope>NUCLEOTIDE SEQUENCE [LARGE SCALE GENOMIC DNA]</scope>
    <source>
        <strain evidence="2 3">So ce26</strain>
    </source>
</reference>
<feature type="region of interest" description="Disordered" evidence="1">
    <location>
        <begin position="297"/>
        <end position="346"/>
    </location>
</feature>
<feature type="compositionally biased region" description="Basic and acidic residues" evidence="1">
    <location>
        <begin position="12"/>
        <end position="27"/>
    </location>
</feature>
<dbReference type="Proteomes" id="UP000238348">
    <property type="component" value="Chromosome"/>
</dbReference>
<dbReference type="OrthoDB" id="5511731at2"/>
<name>A0A2L0EN82_SORCE</name>
<evidence type="ECO:0000256" key="1">
    <source>
        <dbReference type="SAM" id="MobiDB-lite"/>
    </source>
</evidence>
<feature type="compositionally biased region" description="Low complexity" evidence="1">
    <location>
        <begin position="314"/>
        <end position="335"/>
    </location>
</feature>
<feature type="region of interest" description="Disordered" evidence="1">
    <location>
        <begin position="1"/>
        <end position="30"/>
    </location>
</feature>
<evidence type="ECO:0000313" key="2">
    <source>
        <dbReference type="EMBL" id="AUX40740.1"/>
    </source>
</evidence>
<dbReference type="AlphaFoldDB" id="A0A2L0EN82"/>
<feature type="compositionally biased region" description="Basic and acidic residues" evidence="1">
    <location>
        <begin position="302"/>
        <end position="313"/>
    </location>
</feature>
<sequence>MKSKRGKGRAKPGVEAEKPGKAERRGAAEVSWAGERAQVEQLLRLRRPLTDVQRTAFRSRFSDVQCDELGGRAKSGPVFREGLEWAARIQKTLDQPHEGLRYSEERFTWLLECLLELAKARASYKSAQDPAGTARRLGEQARAASLELREELATLLAELAGGVEAEVEALAKAQGTGADARELAASLRALAGLAEDWLRRGSDVDRALVASAGLTQAHAQAAWRAADELERVAGDGAQAAGDGAQTAGDGAADEAGKRDATAVVRAEGRLLREMAVAMRSFSEARRKNKLIRKLVPGSATRDVLKPRAARSSEPEAQAPQPEETPDAQPAPDQAPYHAALNGQATT</sequence>
<accession>A0A2L0EN82</accession>
<dbReference type="RefSeq" id="WP_104978495.1">
    <property type="nucleotide sequence ID" value="NZ_CP012673.1"/>
</dbReference>
<organism evidence="2 3">
    <name type="scientific">Sorangium cellulosum</name>
    <name type="common">Polyangium cellulosum</name>
    <dbReference type="NCBI Taxonomy" id="56"/>
    <lineage>
        <taxon>Bacteria</taxon>
        <taxon>Pseudomonadati</taxon>
        <taxon>Myxococcota</taxon>
        <taxon>Polyangia</taxon>
        <taxon>Polyangiales</taxon>
        <taxon>Polyangiaceae</taxon>
        <taxon>Sorangium</taxon>
    </lineage>
</organism>
<feature type="region of interest" description="Disordered" evidence="1">
    <location>
        <begin position="238"/>
        <end position="258"/>
    </location>
</feature>
<protein>
    <submittedName>
        <fullName evidence="2">Uncharacterized protein</fullName>
    </submittedName>
</protein>
<feature type="compositionally biased region" description="Low complexity" evidence="1">
    <location>
        <begin position="238"/>
        <end position="250"/>
    </location>
</feature>
<feature type="compositionally biased region" description="Basic residues" evidence="1">
    <location>
        <begin position="1"/>
        <end position="10"/>
    </location>
</feature>